<evidence type="ECO:0000256" key="6">
    <source>
        <dbReference type="ARBA" id="ARBA00022729"/>
    </source>
</evidence>
<dbReference type="InterPro" id="IPR001828">
    <property type="entry name" value="ANF_lig-bd_rcpt"/>
</dbReference>
<feature type="transmembrane region" description="Helical" evidence="18">
    <location>
        <begin position="536"/>
        <end position="560"/>
    </location>
</feature>
<proteinExistence type="inferred from homology"/>
<dbReference type="InterPro" id="IPR044440">
    <property type="entry name" value="GABAb_receptor_plant_PBP1"/>
</dbReference>
<comment type="similarity">
    <text evidence="2 15">Belongs to the glutamate-gated ion channel (TC 1.A.10.1) family.</text>
</comment>
<comment type="caution">
    <text evidence="20">The sequence shown here is derived from an EMBL/GenBank/DDBJ whole genome shotgun (WGS) entry which is preliminary data.</text>
</comment>
<evidence type="ECO:0000256" key="10">
    <source>
        <dbReference type="ARBA" id="ARBA00023170"/>
    </source>
</evidence>
<evidence type="ECO:0000256" key="7">
    <source>
        <dbReference type="ARBA" id="ARBA00022989"/>
    </source>
</evidence>
<comment type="subunit">
    <text evidence="3">May form heteromers.</text>
</comment>
<evidence type="ECO:0000256" key="1">
    <source>
        <dbReference type="ARBA" id="ARBA00004141"/>
    </source>
</evidence>
<keyword evidence="10 15" id="KW-0675">Receptor</keyword>
<dbReference type="Gene3D" id="3.40.190.10">
    <property type="entry name" value="Periplasmic binding protein-like II"/>
    <property type="match status" value="2"/>
</dbReference>
<keyword evidence="5 18" id="KW-0812">Transmembrane</keyword>
<evidence type="ECO:0000256" key="12">
    <source>
        <dbReference type="ARBA" id="ARBA00023286"/>
    </source>
</evidence>
<dbReference type="FunFam" id="3.40.50.2300:FF:000188">
    <property type="entry name" value="Glutamate receptor"/>
    <property type="match status" value="1"/>
</dbReference>
<dbReference type="SUPFAM" id="SSF53822">
    <property type="entry name" value="Periplasmic binding protein-like I"/>
    <property type="match status" value="1"/>
</dbReference>
<keyword evidence="11" id="KW-0325">Glycoprotein</keyword>
<dbReference type="SMART" id="SM00079">
    <property type="entry name" value="PBPe"/>
    <property type="match status" value="1"/>
</dbReference>
<sequence length="875" mass="97752">MEANFIIDLGKKAQVPIISFSATSPSLTSLRSPYFFRVAQNDLSQLKAISAIIRAFGWREVVPIYIDNDYGQSMIPFLIDALQDVDARISYRSVIPPMATDEQIEQELSKLTTMQTRVFIVHMPPNLGSQLFTNAKEIGMMSEGYVWIMTSAITNSIHLIKSLVLRDSMQGVLGVKTDILETSELKNFTIRWKRKFHQDNPTILNVELDVIGLWAYDAASALARAIEKAWTTNFGFEKTTTSSNSTDLAISLNGPKLSKALLSTRFNGLAGEFSLHNGQLQSSNFQIINVNGNGERVIAFWTPKKGLIRKLNSTNESMYSTSKKNVGPIIWPGDSRCVPKGWEIPPNGKKLRIGVPVKDVCTEFVKVTYDPSTNTTHVTGYSIDIFKAVMETLPYAVSYEFIPFAKPNGDSAGTYNDMVYQNFDAVVGDTTIIANRSNYVDFTLPYTESGLTMVVPINDNNRKNAWVFLKPLTWDLWMSSGCFFVFIGFVVWVLEHRVNDEFRGPPLHEIGTSLWYSFSTMVFAQREALVSNFARFVMIIWVFVVLILTQSYTASLASLLTVQQLQPTVTDVNQFIKSGAYVGYHEASFVSGILKEMNFEENKLKAYKSIEECDELLSKGSANGGIAAAFDNTPCMKLFQRKYCSKYTMVGSIYKTDGFGFVFPIGSPLVSDVSRAILNVTEGEKMKEIEKAWLGEQTNCPDSNTQDSSGSLSFASFSGLFLIAGIASLAALIISVSMFLYKKRQQILISFNSESSIWRRIYHTLRIFDRRDLSSHAFRKSAPQNGIDSDHVIGTTEASTNTNCPQNSSRFLVHTNSHFSFSEESGMPTRESGDPNPNGQAFQLALAIELSDHPNEESPKTPERALENYKSTENR</sequence>
<dbReference type="FunFam" id="3.40.50.2300:FF:000310">
    <property type="entry name" value="Glutamate receptor"/>
    <property type="match status" value="1"/>
</dbReference>
<comment type="function">
    <text evidence="15">Glutamate-gated receptor that probably acts as non-selective cation channel.</text>
</comment>
<dbReference type="InterPro" id="IPR001320">
    <property type="entry name" value="Iontro_rcpt_C"/>
</dbReference>
<feature type="transmembrane region" description="Helical" evidence="18">
    <location>
        <begin position="472"/>
        <end position="494"/>
    </location>
</feature>
<dbReference type="Proteomes" id="UP000237347">
    <property type="component" value="Unassembled WGS sequence"/>
</dbReference>
<protein>
    <recommendedName>
        <fullName evidence="15">Glutamate receptor</fullName>
    </recommendedName>
</protein>
<dbReference type="PIRSF" id="PIRSF037090">
    <property type="entry name" value="Iontro_Glu-like_rcpt_pln"/>
    <property type="match status" value="1"/>
</dbReference>
<comment type="function">
    <text evidence="14">Glutamate-gated receptor that probably acts as a non-selective cation channel. May be involved in light-signal transduction and calcium homeostasis via the regulation of calcium influx into cells.</text>
</comment>
<evidence type="ECO:0000256" key="2">
    <source>
        <dbReference type="ARBA" id="ARBA00008685"/>
    </source>
</evidence>
<feature type="compositionally biased region" description="Basic and acidic residues" evidence="17">
    <location>
        <begin position="850"/>
        <end position="875"/>
    </location>
</feature>
<evidence type="ECO:0000256" key="17">
    <source>
        <dbReference type="SAM" id="MobiDB-lite"/>
    </source>
</evidence>
<dbReference type="FunFam" id="3.40.190.10:FF:000103">
    <property type="entry name" value="Glutamate receptor"/>
    <property type="match status" value="1"/>
</dbReference>
<evidence type="ECO:0000313" key="20">
    <source>
        <dbReference type="EMBL" id="KAK7837808.1"/>
    </source>
</evidence>
<dbReference type="Pfam" id="PF01094">
    <property type="entry name" value="ANF_receptor"/>
    <property type="match status" value="1"/>
</dbReference>
<name>A0AAW0KGX5_QUESU</name>
<dbReference type="CDD" id="cd19990">
    <property type="entry name" value="PBP1_GABAb_receptor_plant"/>
    <property type="match status" value="1"/>
</dbReference>
<keyword evidence="21" id="KW-1185">Reference proteome</keyword>
<dbReference type="SUPFAM" id="SSF53850">
    <property type="entry name" value="Periplasmic binding protein-like II"/>
    <property type="match status" value="1"/>
</dbReference>
<dbReference type="InterPro" id="IPR028082">
    <property type="entry name" value="Peripla_BP_I"/>
</dbReference>
<dbReference type="PANTHER" id="PTHR34836">
    <property type="entry name" value="OS06G0188250 PROTEIN"/>
    <property type="match status" value="1"/>
</dbReference>
<keyword evidence="9 15" id="KW-0472">Membrane</keyword>
<feature type="region of interest" description="Disordered" evidence="17">
    <location>
        <begin position="780"/>
        <end position="808"/>
    </location>
</feature>
<evidence type="ECO:0000256" key="9">
    <source>
        <dbReference type="ARBA" id="ARBA00023136"/>
    </source>
</evidence>
<feature type="transmembrane region" description="Helical" evidence="18">
    <location>
        <begin position="714"/>
        <end position="741"/>
    </location>
</feature>
<gene>
    <name evidence="20" type="primary">GLR2.9_2</name>
    <name evidence="20" type="ORF">CFP56_020781</name>
</gene>
<evidence type="ECO:0000256" key="16">
    <source>
        <dbReference type="PIRSR" id="PIRSR037090-50"/>
    </source>
</evidence>
<comment type="subcellular location">
    <subcellularLocation>
        <location evidence="1">Membrane</location>
        <topology evidence="1">Multi-pass membrane protein</topology>
    </subcellularLocation>
</comment>
<dbReference type="GO" id="GO:0015276">
    <property type="term" value="F:ligand-gated monoatomic ion channel activity"/>
    <property type="evidence" value="ECO:0007669"/>
    <property type="project" value="InterPro"/>
</dbReference>
<keyword evidence="4 15" id="KW-0813">Transport</keyword>
<dbReference type="FunFam" id="1.10.287.70:FF:000037">
    <property type="entry name" value="Glutamate receptor"/>
    <property type="match status" value="1"/>
</dbReference>
<keyword evidence="13 15" id="KW-0407">Ion channel</keyword>
<dbReference type="Gene3D" id="1.10.287.70">
    <property type="match status" value="1"/>
</dbReference>
<feature type="region of interest" description="Disordered" evidence="17">
    <location>
        <begin position="821"/>
        <end position="875"/>
    </location>
</feature>
<keyword evidence="16" id="KW-1015">Disulfide bond</keyword>
<evidence type="ECO:0000256" key="13">
    <source>
        <dbReference type="ARBA" id="ARBA00023303"/>
    </source>
</evidence>
<evidence type="ECO:0000256" key="8">
    <source>
        <dbReference type="ARBA" id="ARBA00023065"/>
    </source>
</evidence>
<dbReference type="InterPro" id="IPR019594">
    <property type="entry name" value="Glu/Gly-bd"/>
</dbReference>
<keyword evidence="12 15" id="KW-1071">Ligand-gated ion channel</keyword>
<evidence type="ECO:0000259" key="19">
    <source>
        <dbReference type="SMART" id="SM00079"/>
    </source>
</evidence>
<keyword evidence="8 15" id="KW-0406">Ion transport</keyword>
<evidence type="ECO:0000256" key="11">
    <source>
        <dbReference type="ARBA" id="ARBA00023180"/>
    </source>
</evidence>
<feature type="disulfide bond" evidence="16">
    <location>
        <begin position="644"/>
        <end position="700"/>
    </location>
</feature>
<dbReference type="PANTHER" id="PTHR34836:SF1">
    <property type="entry name" value="OS09G0428600 PROTEIN"/>
    <property type="match status" value="1"/>
</dbReference>
<dbReference type="GO" id="GO:0016020">
    <property type="term" value="C:membrane"/>
    <property type="evidence" value="ECO:0007669"/>
    <property type="project" value="UniProtKB-SubCell"/>
</dbReference>
<accession>A0AAW0KGX5</accession>
<dbReference type="FunFam" id="3.40.190.10:FF:000195">
    <property type="entry name" value="Glutamate receptor 2.7"/>
    <property type="match status" value="1"/>
</dbReference>
<feature type="domain" description="Ionotropic glutamate receptor C-terminal" evidence="19">
    <location>
        <begin position="350"/>
        <end position="696"/>
    </location>
</feature>
<dbReference type="Pfam" id="PF00060">
    <property type="entry name" value="Lig_chan"/>
    <property type="match status" value="1"/>
</dbReference>
<dbReference type="Gene3D" id="3.40.50.2300">
    <property type="match status" value="2"/>
</dbReference>
<evidence type="ECO:0000256" key="18">
    <source>
        <dbReference type="SAM" id="Phobius"/>
    </source>
</evidence>
<dbReference type="CDD" id="cd13686">
    <property type="entry name" value="GluR_Plant"/>
    <property type="match status" value="1"/>
</dbReference>
<dbReference type="InterPro" id="IPR017103">
    <property type="entry name" value="Iontropic_Glu_rcpt_pln"/>
</dbReference>
<reference evidence="20 21" key="1">
    <citation type="journal article" date="2018" name="Sci. Data">
        <title>The draft genome sequence of cork oak.</title>
        <authorList>
            <person name="Ramos A.M."/>
            <person name="Usie A."/>
            <person name="Barbosa P."/>
            <person name="Barros P.M."/>
            <person name="Capote T."/>
            <person name="Chaves I."/>
            <person name="Simoes F."/>
            <person name="Abreu I."/>
            <person name="Carrasquinho I."/>
            <person name="Faro C."/>
            <person name="Guimaraes J.B."/>
            <person name="Mendonca D."/>
            <person name="Nobrega F."/>
            <person name="Rodrigues L."/>
            <person name="Saibo N.J.M."/>
            <person name="Varela M.C."/>
            <person name="Egas C."/>
            <person name="Matos J."/>
            <person name="Miguel C.M."/>
            <person name="Oliveira M.M."/>
            <person name="Ricardo C.P."/>
            <person name="Goncalves S."/>
        </authorList>
    </citation>
    <scope>NUCLEOTIDE SEQUENCE [LARGE SCALE GENOMIC DNA]</scope>
    <source>
        <strain evidence="21">cv. HL8</strain>
    </source>
</reference>
<evidence type="ECO:0000256" key="5">
    <source>
        <dbReference type="ARBA" id="ARBA00022692"/>
    </source>
</evidence>
<dbReference type="AlphaFoldDB" id="A0AAW0KGX5"/>
<dbReference type="InterPro" id="IPR015683">
    <property type="entry name" value="Ionotropic_Glu_rcpt"/>
</dbReference>
<evidence type="ECO:0000256" key="15">
    <source>
        <dbReference type="PIRNR" id="PIRNR037090"/>
    </source>
</evidence>
<evidence type="ECO:0000313" key="21">
    <source>
        <dbReference type="Proteomes" id="UP000237347"/>
    </source>
</evidence>
<keyword evidence="6" id="KW-0732">Signal</keyword>
<evidence type="ECO:0000256" key="3">
    <source>
        <dbReference type="ARBA" id="ARBA00011095"/>
    </source>
</evidence>
<evidence type="ECO:0000256" key="14">
    <source>
        <dbReference type="ARBA" id="ARBA00049638"/>
    </source>
</evidence>
<keyword evidence="7 18" id="KW-1133">Transmembrane helix</keyword>
<evidence type="ECO:0000256" key="4">
    <source>
        <dbReference type="ARBA" id="ARBA00022448"/>
    </source>
</evidence>
<dbReference type="Pfam" id="PF10613">
    <property type="entry name" value="Lig_chan-Glu_bd"/>
    <property type="match status" value="1"/>
</dbReference>
<dbReference type="EMBL" id="PKMF04000321">
    <property type="protein sequence ID" value="KAK7837808.1"/>
    <property type="molecule type" value="Genomic_DNA"/>
</dbReference>
<feature type="compositionally biased region" description="Polar residues" evidence="17">
    <location>
        <begin position="796"/>
        <end position="808"/>
    </location>
</feature>
<organism evidence="20 21">
    <name type="scientific">Quercus suber</name>
    <name type="common">Cork oak</name>
    <dbReference type="NCBI Taxonomy" id="58331"/>
    <lineage>
        <taxon>Eukaryota</taxon>
        <taxon>Viridiplantae</taxon>
        <taxon>Streptophyta</taxon>
        <taxon>Embryophyta</taxon>
        <taxon>Tracheophyta</taxon>
        <taxon>Spermatophyta</taxon>
        <taxon>Magnoliopsida</taxon>
        <taxon>eudicotyledons</taxon>
        <taxon>Gunneridae</taxon>
        <taxon>Pentapetalae</taxon>
        <taxon>rosids</taxon>
        <taxon>fabids</taxon>
        <taxon>Fagales</taxon>
        <taxon>Fagaceae</taxon>
        <taxon>Quercus</taxon>
    </lineage>
</organism>